<dbReference type="Proteomes" id="UP000269721">
    <property type="component" value="Unassembled WGS sequence"/>
</dbReference>
<feature type="non-terminal residue" evidence="1">
    <location>
        <position position="1"/>
    </location>
</feature>
<dbReference type="Gene3D" id="3.10.129.10">
    <property type="entry name" value="Hotdog Thioesterase"/>
    <property type="match status" value="1"/>
</dbReference>
<evidence type="ECO:0000313" key="2">
    <source>
        <dbReference type="Proteomes" id="UP000269721"/>
    </source>
</evidence>
<keyword evidence="2" id="KW-1185">Reference proteome</keyword>
<name>A0A4P9W145_9FUNG</name>
<evidence type="ECO:0000313" key="1">
    <source>
        <dbReference type="EMBL" id="RKO84863.1"/>
    </source>
</evidence>
<dbReference type="OrthoDB" id="265761at2759"/>
<sequence length="141" mass="16110">SYLKYAQESFLQHTLSLFGAKAAWVHSDPVMASGHMEFRRGLRLFQAFTVRTQVLTFDEKAWYIKHVFIVVEGGVEKVAFEGIFRIVSVVRGEDRARWGLLELARRAGWDVDSEAAKETIEAKRKAGWEEMEAFKNGGKKV</sequence>
<protein>
    <submittedName>
        <fullName evidence="1">Uncharacterized protein</fullName>
    </submittedName>
</protein>
<organism evidence="1 2">
    <name type="scientific">Blyttiomyces helicus</name>
    <dbReference type="NCBI Taxonomy" id="388810"/>
    <lineage>
        <taxon>Eukaryota</taxon>
        <taxon>Fungi</taxon>
        <taxon>Fungi incertae sedis</taxon>
        <taxon>Chytridiomycota</taxon>
        <taxon>Chytridiomycota incertae sedis</taxon>
        <taxon>Chytridiomycetes</taxon>
        <taxon>Chytridiomycetes incertae sedis</taxon>
        <taxon>Blyttiomyces</taxon>
    </lineage>
</organism>
<gene>
    <name evidence="1" type="ORF">BDK51DRAFT_32725</name>
</gene>
<reference evidence="2" key="1">
    <citation type="journal article" date="2018" name="Nat. Microbiol.">
        <title>Leveraging single-cell genomics to expand the fungal tree of life.</title>
        <authorList>
            <person name="Ahrendt S.R."/>
            <person name="Quandt C.A."/>
            <person name="Ciobanu D."/>
            <person name="Clum A."/>
            <person name="Salamov A."/>
            <person name="Andreopoulos B."/>
            <person name="Cheng J.F."/>
            <person name="Woyke T."/>
            <person name="Pelin A."/>
            <person name="Henrissat B."/>
            <person name="Reynolds N.K."/>
            <person name="Benny G.L."/>
            <person name="Smith M.E."/>
            <person name="James T.Y."/>
            <person name="Grigoriev I.V."/>
        </authorList>
    </citation>
    <scope>NUCLEOTIDE SEQUENCE [LARGE SCALE GENOMIC DNA]</scope>
</reference>
<dbReference type="Pfam" id="PF13279">
    <property type="entry name" value="4HBT_2"/>
    <property type="match status" value="1"/>
</dbReference>
<dbReference type="SUPFAM" id="SSF54637">
    <property type="entry name" value="Thioesterase/thiol ester dehydrase-isomerase"/>
    <property type="match status" value="1"/>
</dbReference>
<dbReference type="AlphaFoldDB" id="A0A4P9W145"/>
<dbReference type="EMBL" id="KZ999653">
    <property type="protein sequence ID" value="RKO84863.1"/>
    <property type="molecule type" value="Genomic_DNA"/>
</dbReference>
<dbReference type="InterPro" id="IPR029069">
    <property type="entry name" value="HotDog_dom_sf"/>
</dbReference>
<accession>A0A4P9W145</accession>
<proteinExistence type="predicted"/>